<keyword evidence="3" id="KW-1185">Reference proteome</keyword>
<gene>
    <name evidence="2" type="ORF">SAMN04487893_10755</name>
</gene>
<evidence type="ECO:0000313" key="2">
    <source>
        <dbReference type="EMBL" id="SFJ41495.1"/>
    </source>
</evidence>
<evidence type="ECO:0000256" key="1">
    <source>
        <dbReference type="SAM" id="Phobius"/>
    </source>
</evidence>
<keyword evidence="1" id="KW-0472">Membrane</keyword>
<feature type="transmembrane region" description="Helical" evidence="1">
    <location>
        <begin position="36"/>
        <end position="57"/>
    </location>
</feature>
<reference evidence="3" key="1">
    <citation type="submission" date="2016-10" db="EMBL/GenBank/DDBJ databases">
        <authorList>
            <person name="Varghese N."/>
            <person name="Submissions S."/>
        </authorList>
    </citation>
    <scope>NUCLEOTIDE SEQUENCE [LARGE SCALE GENOMIC DNA]</scope>
    <source>
        <strain evidence="3">DSM 26542</strain>
    </source>
</reference>
<dbReference type="EMBL" id="FORU01000007">
    <property type="protein sequence ID" value="SFJ41495.1"/>
    <property type="molecule type" value="Genomic_DNA"/>
</dbReference>
<keyword evidence="1" id="KW-0812">Transmembrane</keyword>
<accession>A0A1I3R5U8</accession>
<name>A0A1I3R5U8_9FLAO</name>
<sequence length="78" mass="9138">MIIIIQKKVPMYIGTFFVANNNTKRLLFNNEKSNPLISYTRLNYLTSFLYLILFGAVSPKRFLRFSSYSENEPSKAYT</sequence>
<dbReference type="AlphaFoldDB" id="A0A1I3R5U8"/>
<protein>
    <submittedName>
        <fullName evidence="2">Uncharacterized protein</fullName>
    </submittedName>
</protein>
<organism evidence="2 3">
    <name type="scientific">Myroides guanonis</name>
    <dbReference type="NCBI Taxonomy" id="1150112"/>
    <lineage>
        <taxon>Bacteria</taxon>
        <taxon>Pseudomonadati</taxon>
        <taxon>Bacteroidota</taxon>
        <taxon>Flavobacteriia</taxon>
        <taxon>Flavobacteriales</taxon>
        <taxon>Flavobacteriaceae</taxon>
        <taxon>Myroides</taxon>
    </lineage>
</organism>
<evidence type="ECO:0000313" key="3">
    <source>
        <dbReference type="Proteomes" id="UP000243887"/>
    </source>
</evidence>
<dbReference type="Proteomes" id="UP000243887">
    <property type="component" value="Unassembled WGS sequence"/>
</dbReference>
<proteinExistence type="predicted"/>
<keyword evidence="1" id="KW-1133">Transmembrane helix</keyword>